<name>A0A183AL10_9TREM</name>
<evidence type="ECO:0000313" key="4">
    <source>
        <dbReference type="WBParaSite" id="ECPE_0000766101-mRNA-1"/>
    </source>
</evidence>
<sequence>MVEQTNEPDEENEIDLDGSARPEQSKASPTWTGLFTLPALCFPSLITMCTVEPGGFADRLWHRACQTGSAPIRPIYRFPRGMPAGLFERATVRLNWPEESKFHYMEHWKTGVQMRHTTKQLLVRFTVHQPDDADPFLRFEFRGLIREREEPSIENEVNPDPAEIPNTSGSLEQTELRKSHKKVKPKWHGWPVPEEVLWDWILPLLKALDVLLLAYEAKRCKEADECGAINSPEVISIGEALD</sequence>
<protein>
    <submittedName>
        <fullName evidence="4">Reelin domain-containing protein</fullName>
    </submittedName>
</protein>
<dbReference type="OrthoDB" id="676979at2759"/>
<gene>
    <name evidence="2" type="ORF">ECPE_LOCUS7645</name>
</gene>
<reference evidence="4" key="1">
    <citation type="submission" date="2016-06" db="UniProtKB">
        <authorList>
            <consortium name="WormBaseParasite"/>
        </authorList>
    </citation>
    <scope>IDENTIFICATION</scope>
</reference>
<evidence type="ECO:0000313" key="2">
    <source>
        <dbReference type="EMBL" id="VDP81653.1"/>
    </source>
</evidence>
<dbReference type="WBParaSite" id="ECPE_0000766101-mRNA-1">
    <property type="protein sequence ID" value="ECPE_0000766101-mRNA-1"/>
    <property type="gene ID" value="ECPE_0000766101"/>
</dbReference>
<proteinExistence type="predicted"/>
<accession>A0A183AL10</accession>
<dbReference type="EMBL" id="UZAN01044877">
    <property type="protein sequence ID" value="VDP81653.1"/>
    <property type="molecule type" value="Genomic_DNA"/>
</dbReference>
<evidence type="ECO:0000313" key="3">
    <source>
        <dbReference type="Proteomes" id="UP000272942"/>
    </source>
</evidence>
<keyword evidence="3" id="KW-1185">Reference proteome</keyword>
<feature type="compositionally biased region" description="Acidic residues" evidence="1">
    <location>
        <begin position="1"/>
        <end position="16"/>
    </location>
</feature>
<feature type="region of interest" description="Disordered" evidence="1">
    <location>
        <begin position="1"/>
        <end position="28"/>
    </location>
</feature>
<organism evidence="4">
    <name type="scientific">Echinostoma caproni</name>
    <dbReference type="NCBI Taxonomy" id="27848"/>
    <lineage>
        <taxon>Eukaryota</taxon>
        <taxon>Metazoa</taxon>
        <taxon>Spiralia</taxon>
        <taxon>Lophotrochozoa</taxon>
        <taxon>Platyhelminthes</taxon>
        <taxon>Trematoda</taxon>
        <taxon>Digenea</taxon>
        <taxon>Plagiorchiida</taxon>
        <taxon>Echinostomata</taxon>
        <taxon>Echinostomatoidea</taxon>
        <taxon>Echinostomatidae</taxon>
        <taxon>Echinostoma</taxon>
    </lineage>
</organism>
<reference evidence="2 3" key="2">
    <citation type="submission" date="2018-11" db="EMBL/GenBank/DDBJ databases">
        <authorList>
            <consortium name="Pathogen Informatics"/>
        </authorList>
    </citation>
    <scope>NUCLEOTIDE SEQUENCE [LARGE SCALE GENOMIC DNA]</scope>
    <source>
        <strain evidence="2 3">Egypt</strain>
    </source>
</reference>
<evidence type="ECO:0000256" key="1">
    <source>
        <dbReference type="SAM" id="MobiDB-lite"/>
    </source>
</evidence>
<dbReference type="AlphaFoldDB" id="A0A183AL10"/>
<dbReference type="Proteomes" id="UP000272942">
    <property type="component" value="Unassembled WGS sequence"/>
</dbReference>